<dbReference type="Gene3D" id="2.130.10.10">
    <property type="entry name" value="YVTN repeat-like/Quinoprotein amine dehydrogenase"/>
    <property type="match status" value="4"/>
</dbReference>
<evidence type="ECO:0008006" key="7">
    <source>
        <dbReference type="Google" id="ProtNLM"/>
    </source>
</evidence>
<dbReference type="EMBL" id="LGRX02012164">
    <property type="protein sequence ID" value="KAK3267854.1"/>
    <property type="molecule type" value="Genomic_DNA"/>
</dbReference>
<organism evidence="5 6">
    <name type="scientific">Cymbomonas tetramitiformis</name>
    <dbReference type="NCBI Taxonomy" id="36881"/>
    <lineage>
        <taxon>Eukaryota</taxon>
        <taxon>Viridiplantae</taxon>
        <taxon>Chlorophyta</taxon>
        <taxon>Pyramimonadophyceae</taxon>
        <taxon>Pyramimonadales</taxon>
        <taxon>Pyramimonadaceae</taxon>
        <taxon>Cymbomonas</taxon>
    </lineage>
</organism>
<protein>
    <recommendedName>
        <fullName evidence="7">HELP domain-containing protein</fullName>
    </recommendedName>
</protein>
<dbReference type="Pfam" id="PF00400">
    <property type="entry name" value="WD40"/>
    <property type="match status" value="1"/>
</dbReference>
<evidence type="ECO:0000313" key="6">
    <source>
        <dbReference type="Proteomes" id="UP001190700"/>
    </source>
</evidence>
<dbReference type="InterPro" id="IPR055439">
    <property type="entry name" value="Beta-prop_EML_1st"/>
</dbReference>
<proteinExistence type="predicted"/>
<feature type="domain" description="EML-like second beta-propeller" evidence="4">
    <location>
        <begin position="579"/>
        <end position="855"/>
    </location>
</feature>
<dbReference type="Pfam" id="PF03451">
    <property type="entry name" value="HELP"/>
    <property type="match status" value="2"/>
</dbReference>
<dbReference type="InterPro" id="IPR050630">
    <property type="entry name" value="WD_repeat_EMAP"/>
</dbReference>
<keyword evidence="1" id="KW-0853">WD repeat</keyword>
<comment type="caution">
    <text evidence="5">The sequence shown here is derived from an EMBL/GenBank/DDBJ whole genome shotgun (WGS) entry which is preliminary data.</text>
</comment>
<dbReference type="InterPro" id="IPR005108">
    <property type="entry name" value="HELP"/>
</dbReference>
<name>A0AAE0FXL8_9CHLO</name>
<accession>A0AAE0FXL8</accession>
<feature type="domain" description="EML-like first beta-propeller" evidence="3">
    <location>
        <begin position="1017"/>
        <end position="1204"/>
    </location>
</feature>
<dbReference type="Proteomes" id="UP001190700">
    <property type="component" value="Unassembled WGS sequence"/>
</dbReference>
<evidence type="ECO:0000259" key="4">
    <source>
        <dbReference type="Pfam" id="PF23414"/>
    </source>
</evidence>
<dbReference type="InterPro" id="IPR001680">
    <property type="entry name" value="WD40_rpt"/>
</dbReference>
<dbReference type="GO" id="GO:0008017">
    <property type="term" value="F:microtubule binding"/>
    <property type="evidence" value="ECO:0007669"/>
    <property type="project" value="TreeGrafter"/>
</dbReference>
<keyword evidence="2" id="KW-0677">Repeat</keyword>
<dbReference type="InterPro" id="IPR055442">
    <property type="entry name" value="Beta-prop_EML-like_2nd"/>
</dbReference>
<evidence type="ECO:0000259" key="3">
    <source>
        <dbReference type="Pfam" id="PF23409"/>
    </source>
</evidence>
<evidence type="ECO:0000256" key="1">
    <source>
        <dbReference type="ARBA" id="ARBA00022574"/>
    </source>
</evidence>
<dbReference type="SUPFAM" id="SSF50978">
    <property type="entry name" value="WD40 repeat-like"/>
    <property type="match status" value="3"/>
</dbReference>
<dbReference type="AlphaFoldDB" id="A0AAE0FXL8"/>
<sequence length="1210" mass="131386">MDLELFGMGADEPPRALRCHTFNGTEVTCADARPTDPLGIVNDIRPLGGLPGDGDPLERAAEEGYDSSLEAEANESYTRTERPAQGAVIRAGAGGRLSRAPSGGGSVYPCAESIFPPSGYETSALAGEIPENYLTLEFVHGYRGHDARHNLFYNAQGQMVFHAAAVGVVMDPSTRSQRFFQHHSDDIICLAIHPNHDIVATGQVGVDPVIHVWRTSDCALLASIRGFHKVGSLARFPRGLESSEQYGPDGLCASSKNTLDSSPMLGSHGAVFPRSDTCINPRLLRLYADRPLSRVAEVQCARVCNFWRPGKVPVGIGALSFNKDGTQLGTVGLDPRHSIALYDWETGADVAGGMCKGTLLASAPGGTKRIYCCAYSPFDGRFIAGGDQLLKFFTLEEGELFGTAAAYSHGARKGFAASTVLCLCFTPDGCTYAGTKGGCVYKYEEGGVKALKKYDGVHQGPVSELIFCNDYLISGGKDGKVHFHNTFMINRFTIDLSKVCESLVDDNCNALCYSAGRACYVRALCMGETSKKLAVGVATSAVFEFDVSSETSFKTGRELVLQGHAAAMDSVKKVMSGEVWGLDCHPTKGLYATCGDDRSLRLWSCSERKLLAIRKLKGRGRTVAFHPRGAQLAVGCVKGELLVLDIETSKLVASMSCGGRIHTCRYSPCGKLLAVAVGNVVKIYDSTKGVNGQYVKLEDCVGSTGDVLHLDWTKDSHYIMADTSTGELRAWEAADGDSAPFAHGSEAVDSEWHTSTCLTAWGAQGIWPEASNSIQDINACCRSHRGHWRDGDQVLAATDDFGGLRLFRYPVDVGRANFTEYHGHSAHVTNCSFTYNDKYLITVGGGDRCVFQWRHMEANEADEDTDEEDNHTYEEGKGNREVAMVQTGMVNGEAEYEPVAAADGYPNPNKNHSLAELKARRGYKSPMTGRPVMGQIHVPTGFEVDAKTTYEQSQETMRLDWVSGYRGWDARQNLFYTLGTQIAYPAAAFGVCYDPATNTQRFITDDPESDDVAEGNTDDILCMARHPNKTVFATGEIGRRPKIIVWDATNMQEMAQMAGFHRRAVLSMCFSPGDGNYLASVGKDNDHSVALYDWQKEELLTTFAGDQNPVLCVSWSPFDGTLVTTGVKHVKFCPELTSPSKPITKGARVKPKKGIISKKGKIQNFYTATFIARGKTVVGTRGGELYVFDGTQLMHAIKAHKVNVAMRAAK</sequence>
<gene>
    <name evidence="5" type="ORF">CYMTET_23613</name>
</gene>
<dbReference type="PANTHER" id="PTHR13720:SF33">
    <property type="entry name" value="HELP DOMAIN-CONTAINING PROTEIN"/>
    <property type="match status" value="1"/>
</dbReference>
<keyword evidence="6" id="KW-1185">Reference proteome</keyword>
<dbReference type="SMART" id="SM00320">
    <property type="entry name" value="WD40"/>
    <property type="match status" value="12"/>
</dbReference>
<dbReference type="Pfam" id="PF23409">
    <property type="entry name" value="Beta-prop_EML"/>
    <property type="match status" value="1"/>
</dbReference>
<dbReference type="PANTHER" id="PTHR13720">
    <property type="entry name" value="WD-40 REPEAT PROTEIN"/>
    <property type="match status" value="1"/>
</dbReference>
<dbReference type="Pfam" id="PF23414">
    <property type="entry name" value="Beta-prop_EML_2"/>
    <property type="match status" value="1"/>
</dbReference>
<dbReference type="InterPro" id="IPR015943">
    <property type="entry name" value="WD40/YVTN_repeat-like_dom_sf"/>
</dbReference>
<dbReference type="InterPro" id="IPR036322">
    <property type="entry name" value="WD40_repeat_dom_sf"/>
</dbReference>
<reference evidence="5 6" key="1">
    <citation type="journal article" date="2015" name="Genome Biol. Evol.">
        <title>Comparative Genomics of a Bacterivorous Green Alga Reveals Evolutionary Causalities and Consequences of Phago-Mixotrophic Mode of Nutrition.</title>
        <authorList>
            <person name="Burns J.A."/>
            <person name="Paasch A."/>
            <person name="Narechania A."/>
            <person name="Kim E."/>
        </authorList>
    </citation>
    <scope>NUCLEOTIDE SEQUENCE [LARGE SCALE GENOMIC DNA]</scope>
    <source>
        <strain evidence="5 6">PLY_AMNH</strain>
    </source>
</reference>
<dbReference type="FunFam" id="2.130.10.10:FF:000320">
    <property type="entry name" value="echinoderm microtubule-associated protein-like 6"/>
    <property type="match status" value="1"/>
</dbReference>
<evidence type="ECO:0000256" key="2">
    <source>
        <dbReference type="ARBA" id="ARBA00022737"/>
    </source>
</evidence>
<evidence type="ECO:0000313" key="5">
    <source>
        <dbReference type="EMBL" id="KAK3267854.1"/>
    </source>
</evidence>